<evidence type="ECO:0000313" key="1">
    <source>
        <dbReference type="EMBL" id="PIK60695.1"/>
    </source>
</evidence>
<dbReference type="GO" id="GO:0005581">
    <property type="term" value="C:collagen trimer"/>
    <property type="evidence" value="ECO:0007669"/>
    <property type="project" value="UniProtKB-KW"/>
</dbReference>
<accession>A0A2G8LKC8</accession>
<dbReference type="EMBL" id="MRZV01000050">
    <property type="protein sequence ID" value="PIK60695.1"/>
    <property type="molecule type" value="Genomic_DNA"/>
</dbReference>
<protein>
    <submittedName>
        <fullName evidence="1">Alpha-2 collagen</fullName>
    </submittedName>
</protein>
<proteinExistence type="predicted"/>
<dbReference type="Proteomes" id="UP000230750">
    <property type="component" value="Unassembled WGS sequence"/>
</dbReference>
<sequence length="635" mass="69716">MDFKKKEPFGFSDVAVEFDGLEGRCGEFKFVCTRLERGDAPVVPYDLGFNFNGFPTDRVLTDCDEITDCRGSILNLYTCRQILRRDTSCVLATGLSWRYSGIDIIAGMENPLNIVASSTFTQDSTPTSGTGLWRLGLYGSTRSDGSGPRFNYVDQVLTEVEAAIDYVGTKIDYNDGLAMFDVAAIGCTEYVYACMEFTKGSNPNPDFYFGVIPEGDILTLCKESECLANVLLTSLSHTVESGEVNSQTARNPLTLRVQMTARNVGVAGEGLWRLKAFGSRNDDGSGERIGEVNQVLTPEQQGETLFLDRPTVFEEVDFNLNMRNRACNEAKFICVEIMKGDNPSTVFKLIPHPDESVMISCVPNDCTGVVASGLSWVYRADNVIAGIENPISISGEVTFTDESSQVFGDYLWRLGLFGSQFEDGSGERFNYVSQVLDDTEGSYDLISQKLTFTNGAAMFDVAAIGCTEFVYGCMEFTKSLNASTDFQFSILPSGDVLTLCKESPCLANVKVLQVQNTLMNGALDPYTNSNPIRMKVSVTGAEVGVAGQGLWRLRAFGSNNRDGSGTRYSETLQVLNPSQQNQMLGLTDPMVFKRVNYNLDASEIFAERPALSASSWRKALNQMLSSTLSLYQIPL</sequence>
<comment type="caution">
    <text evidence="1">The sequence shown here is derived from an EMBL/GenBank/DDBJ whole genome shotgun (WGS) entry which is preliminary data.</text>
</comment>
<keyword evidence="2" id="KW-1185">Reference proteome</keyword>
<dbReference type="OrthoDB" id="88467at2759"/>
<gene>
    <name evidence="1" type="ORF">BSL78_02387</name>
</gene>
<reference evidence="1 2" key="1">
    <citation type="journal article" date="2017" name="PLoS Biol.">
        <title>The sea cucumber genome provides insights into morphological evolution and visceral regeneration.</title>
        <authorList>
            <person name="Zhang X."/>
            <person name="Sun L."/>
            <person name="Yuan J."/>
            <person name="Sun Y."/>
            <person name="Gao Y."/>
            <person name="Zhang L."/>
            <person name="Li S."/>
            <person name="Dai H."/>
            <person name="Hamel J.F."/>
            <person name="Liu C."/>
            <person name="Yu Y."/>
            <person name="Liu S."/>
            <person name="Lin W."/>
            <person name="Guo K."/>
            <person name="Jin S."/>
            <person name="Xu P."/>
            <person name="Storey K.B."/>
            <person name="Huan P."/>
            <person name="Zhang T."/>
            <person name="Zhou Y."/>
            <person name="Zhang J."/>
            <person name="Lin C."/>
            <person name="Li X."/>
            <person name="Xing L."/>
            <person name="Huo D."/>
            <person name="Sun M."/>
            <person name="Wang L."/>
            <person name="Mercier A."/>
            <person name="Li F."/>
            <person name="Yang H."/>
            <person name="Xiang J."/>
        </authorList>
    </citation>
    <scope>NUCLEOTIDE SEQUENCE [LARGE SCALE GENOMIC DNA]</scope>
    <source>
        <strain evidence="1">Shaxun</strain>
        <tissue evidence="1">Muscle</tissue>
    </source>
</reference>
<evidence type="ECO:0000313" key="2">
    <source>
        <dbReference type="Proteomes" id="UP000230750"/>
    </source>
</evidence>
<organism evidence="1 2">
    <name type="scientific">Stichopus japonicus</name>
    <name type="common">Sea cucumber</name>
    <dbReference type="NCBI Taxonomy" id="307972"/>
    <lineage>
        <taxon>Eukaryota</taxon>
        <taxon>Metazoa</taxon>
        <taxon>Echinodermata</taxon>
        <taxon>Eleutherozoa</taxon>
        <taxon>Echinozoa</taxon>
        <taxon>Holothuroidea</taxon>
        <taxon>Aspidochirotacea</taxon>
        <taxon>Aspidochirotida</taxon>
        <taxon>Stichopodidae</taxon>
        <taxon>Apostichopus</taxon>
    </lineage>
</organism>
<name>A0A2G8LKC8_STIJA</name>
<keyword evidence="1" id="KW-0176">Collagen</keyword>
<dbReference type="AlphaFoldDB" id="A0A2G8LKC8"/>